<keyword evidence="2" id="KW-0472">Membrane</keyword>
<name>A0A9P6CRC4_9AGAR</name>
<protein>
    <submittedName>
        <fullName evidence="3">Uncharacterized protein</fullName>
    </submittedName>
</protein>
<sequence>MSSSSTASSARDDASSTDPSSLPQKLTKVPIWIPISAFIGTSLALAIPLLMLRRRGITKLSLKDASAPPPRRAQPGATVPQTSASSTAVSSSEPVVTSLRTEIETPSVGEMMSALSKMNASSALLAAKAFGIATALVVAGGAGIAWSVRTTMDVHDVRDFGQKMRYLMWKSMPDLTSRILRPPEFDEQHRHVALHALEDVPLETWSWEQSQKRLQRAYDEGGFMLWAQMALREMELEARVEREKRERHFGKEKDAVA</sequence>
<reference evidence="3" key="1">
    <citation type="submission" date="2020-11" db="EMBL/GenBank/DDBJ databases">
        <authorList>
            <consortium name="DOE Joint Genome Institute"/>
            <person name="Ahrendt S."/>
            <person name="Riley R."/>
            <person name="Andreopoulos W."/>
            <person name="Labutti K."/>
            <person name="Pangilinan J."/>
            <person name="Ruiz-Duenas F.J."/>
            <person name="Barrasa J.M."/>
            <person name="Sanchez-Garcia M."/>
            <person name="Camarero S."/>
            <person name="Miyauchi S."/>
            <person name="Serrano A."/>
            <person name="Linde D."/>
            <person name="Babiker R."/>
            <person name="Drula E."/>
            <person name="Ayuso-Fernandez I."/>
            <person name="Pacheco R."/>
            <person name="Padilla G."/>
            <person name="Ferreira P."/>
            <person name="Barriuso J."/>
            <person name="Kellner H."/>
            <person name="Castanera R."/>
            <person name="Alfaro M."/>
            <person name="Ramirez L."/>
            <person name="Pisabarro A.G."/>
            <person name="Kuo A."/>
            <person name="Tritt A."/>
            <person name="Lipzen A."/>
            <person name="He G."/>
            <person name="Yan M."/>
            <person name="Ng V."/>
            <person name="Cullen D."/>
            <person name="Martin F."/>
            <person name="Rosso M.-N."/>
            <person name="Henrissat B."/>
            <person name="Hibbett D."/>
            <person name="Martinez A.T."/>
            <person name="Grigoriev I.V."/>
        </authorList>
    </citation>
    <scope>NUCLEOTIDE SEQUENCE</scope>
    <source>
        <strain evidence="3">CIRM-BRFM 674</strain>
    </source>
</reference>
<dbReference type="Proteomes" id="UP000807469">
    <property type="component" value="Unassembled WGS sequence"/>
</dbReference>
<keyword evidence="4" id="KW-1185">Reference proteome</keyword>
<accession>A0A9P6CRC4</accession>
<feature type="transmembrane region" description="Helical" evidence="2">
    <location>
        <begin position="125"/>
        <end position="148"/>
    </location>
</feature>
<dbReference type="EMBL" id="MU155309">
    <property type="protein sequence ID" value="KAF9476047.1"/>
    <property type="molecule type" value="Genomic_DNA"/>
</dbReference>
<keyword evidence="2" id="KW-0812">Transmembrane</keyword>
<feature type="region of interest" description="Disordered" evidence="1">
    <location>
        <begin position="1"/>
        <end position="23"/>
    </location>
</feature>
<keyword evidence="2" id="KW-1133">Transmembrane helix</keyword>
<feature type="region of interest" description="Disordered" evidence="1">
    <location>
        <begin position="62"/>
        <end position="98"/>
    </location>
</feature>
<evidence type="ECO:0000256" key="1">
    <source>
        <dbReference type="SAM" id="MobiDB-lite"/>
    </source>
</evidence>
<evidence type="ECO:0000313" key="3">
    <source>
        <dbReference type="EMBL" id="KAF9476047.1"/>
    </source>
</evidence>
<dbReference type="OrthoDB" id="5346979at2759"/>
<gene>
    <name evidence="3" type="ORF">BDN70DRAFT_882959</name>
</gene>
<comment type="caution">
    <text evidence="3">The sequence shown here is derived from an EMBL/GenBank/DDBJ whole genome shotgun (WGS) entry which is preliminary data.</text>
</comment>
<proteinExistence type="predicted"/>
<dbReference type="AlphaFoldDB" id="A0A9P6CRC4"/>
<evidence type="ECO:0000256" key="2">
    <source>
        <dbReference type="SAM" id="Phobius"/>
    </source>
</evidence>
<evidence type="ECO:0000313" key="4">
    <source>
        <dbReference type="Proteomes" id="UP000807469"/>
    </source>
</evidence>
<organism evidence="3 4">
    <name type="scientific">Pholiota conissans</name>
    <dbReference type="NCBI Taxonomy" id="109636"/>
    <lineage>
        <taxon>Eukaryota</taxon>
        <taxon>Fungi</taxon>
        <taxon>Dikarya</taxon>
        <taxon>Basidiomycota</taxon>
        <taxon>Agaricomycotina</taxon>
        <taxon>Agaricomycetes</taxon>
        <taxon>Agaricomycetidae</taxon>
        <taxon>Agaricales</taxon>
        <taxon>Agaricineae</taxon>
        <taxon>Strophariaceae</taxon>
        <taxon>Pholiota</taxon>
    </lineage>
</organism>
<feature type="compositionally biased region" description="Low complexity" evidence="1">
    <location>
        <begin position="77"/>
        <end position="98"/>
    </location>
</feature>
<feature type="transmembrane region" description="Helical" evidence="2">
    <location>
        <begin position="31"/>
        <end position="52"/>
    </location>
</feature>